<evidence type="ECO:0008006" key="4">
    <source>
        <dbReference type="Google" id="ProtNLM"/>
    </source>
</evidence>
<evidence type="ECO:0000313" key="2">
    <source>
        <dbReference type="EMBL" id="MBA0857269.1"/>
    </source>
</evidence>
<reference evidence="2 3" key="1">
    <citation type="journal article" date="2019" name="Genome Biol. Evol.">
        <title>Insights into the evolution of the New World diploid cottons (Gossypium, subgenus Houzingenia) based on genome sequencing.</title>
        <authorList>
            <person name="Grover C.E."/>
            <person name="Arick M.A. 2nd"/>
            <person name="Thrash A."/>
            <person name="Conover J.L."/>
            <person name="Sanders W.S."/>
            <person name="Peterson D.G."/>
            <person name="Frelichowski J.E."/>
            <person name="Scheffler J.A."/>
            <person name="Scheffler B.E."/>
            <person name="Wendel J.F."/>
        </authorList>
    </citation>
    <scope>NUCLEOTIDE SEQUENCE [LARGE SCALE GENOMIC DNA]</scope>
    <source>
        <strain evidence="2">1</strain>
        <tissue evidence="2">Leaf</tissue>
    </source>
</reference>
<protein>
    <recommendedName>
        <fullName evidence="4">DUF4283 domain-containing protein</fullName>
    </recommendedName>
</protein>
<sequence length="206" mass="22848">MGGTWVVFRHYLSVRPWSSPFPTSSDVVDSQVVWIKFLGLLEYSKVLLKAISQLVRPVVRINVNIMLEKRGIEGRLQVVEYEGLSNVYFRCGVSGNSSELCQETKMIPKEDESNNRAPEPSELNKASKKAQLGGQNEESMARASIVKVKGKGKGKGLDVGSGLKKNIVEIRLAMEEIVETIDRAVVQVIHNEHSASCIEKMDADCD</sequence>
<dbReference type="OrthoDB" id="1744977at2759"/>
<keyword evidence="3" id="KW-1185">Reference proteome</keyword>
<dbReference type="Proteomes" id="UP000593576">
    <property type="component" value="Unassembled WGS sequence"/>
</dbReference>
<dbReference type="EMBL" id="JABFAF010000006">
    <property type="protein sequence ID" value="MBA0857269.1"/>
    <property type="molecule type" value="Genomic_DNA"/>
</dbReference>
<organism evidence="2 3">
    <name type="scientific">Gossypium schwendimanii</name>
    <name type="common">Cotton</name>
    <dbReference type="NCBI Taxonomy" id="34291"/>
    <lineage>
        <taxon>Eukaryota</taxon>
        <taxon>Viridiplantae</taxon>
        <taxon>Streptophyta</taxon>
        <taxon>Embryophyta</taxon>
        <taxon>Tracheophyta</taxon>
        <taxon>Spermatophyta</taxon>
        <taxon>Magnoliopsida</taxon>
        <taxon>eudicotyledons</taxon>
        <taxon>Gunneridae</taxon>
        <taxon>Pentapetalae</taxon>
        <taxon>rosids</taxon>
        <taxon>malvids</taxon>
        <taxon>Malvales</taxon>
        <taxon>Malvaceae</taxon>
        <taxon>Malvoideae</taxon>
        <taxon>Gossypium</taxon>
    </lineage>
</organism>
<name>A0A7J9LFX3_GOSSC</name>
<gene>
    <name evidence="2" type="ORF">Goshw_009877</name>
</gene>
<proteinExistence type="predicted"/>
<evidence type="ECO:0000256" key="1">
    <source>
        <dbReference type="SAM" id="MobiDB-lite"/>
    </source>
</evidence>
<dbReference type="AlphaFoldDB" id="A0A7J9LFX3"/>
<feature type="region of interest" description="Disordered" evidence="1">
    <location>
        <begin position="105"/>
        <end position="140"/>
    </location>
</feature>
<accession>A0A7J9LFX3</accession>
<feature type="non-terminal residue" evidence="2">
    <location>
        <position position="1"/>
    </location>
</feature>
<comment type="caution">
    <text evidence="2">The sequence shown here is derived from an EMBL/GenBank/DDBJ whole genome shotgun (WGS) entry which is preliminary data.</text>
</comment>
<evidence type="ECO:0000313" key="3">
    <source>
        <dbReference type="Proteomes" id="UP000593576"/>
    </source>
</evidence>